<dbReference type="InterPro" id="IPR041664">
    <property type="entry name" value="AAA_16"/>
</dbReference>
<dbReference type="SMART" id="SM00382">
    <property type="entry name" value="AAA"/>
    <property type="match status" value="1"/>
</dbReference>
<dbReference type="InterPro" id="IPR027417">
    <property type="entry name" value="P-loop_NTPase"/>
</dbReference>
<dbReference type="AlphaFoldDB" id="A0A6N7PLE3"/>
<keyword evidence="3 6" id="KW-0418">Kinase</keyword>
<accession>A0A6N7PLE3</accession>
<evidence type="ECO:0000313" key="6">
    <source>
        <dbReference type="EMBL" id="MRG92848.1"/>
    </source>
</evidence>
<dbReference type="PROSITE" id="PS50011">
    <property type="entry name" value="PROTEIN_KINASE_DOM"/>
    <property type="match status" value="1"/>
</dbReference>
<feature type="domain" description="Protein kinase" evidence="5">
    <location>
        <begin position="49"/>
        <end position="304"/>
    </location>
</feature>
<dbReference type="OrthoDB" id="5477601at2"/>
<dbReference type="GO" id="GO:0005524">
    <property type="term" value="F:ATP binding"/>
    <property type="evidence" value="ECO:0007669"/>
    <property type="project" value="UniProtKB-KW"/>
</dbReference>
<dbReference type="SMART" id="SM00220">
    <property type="entry name" value="S_TKc"/>
    <property type="match status" value="1"/>
</dbReference>
<dbReference type="CDD" id="cd14014">
    <property type="entry name" value="STKc_PknB_like"/>
    <property type="match status" value="1"/>
</dbReference>
<dbReference type="PANTHER" id="PTHR43289:SF34">
    <property type="entry name" value="SERINE_THREONINE-PROTEIN KINASE YBDM-RELATED"/>
    <property type="match status" value="1"/>
</dbReference>
<keyword evidence="4" id="KW-0067">ATP-binding</keyword>
<dbReference type="Gene3D" id="3.30.200.20">
    <property type="entry name" value="Phosphorylase Kinase, domain 1"/>
    <property type="match status" value="1"/>
</dbReference>
<reference evidence="6 7" key="1">
    <citation type="submission" date="2019-10" db="EMBL/GenBank/DDBJ databases">
        <title>A soil myxobacterium in the family Polyangiaceae.</title>
        <authorList>
            <person name="Li Y."/>
            <person name="Wang J."/>
        </authorList>
    </citation>
    <scope>NUCLEOTIDE SEQUENCE [LARGE SCALE GENOMIC DNA]</scope>
    <source>
        <strain evidence="6 7">DSM 14734</strain>
    </source>
</reference>
<protein>
    <submittedName>
        <fullName evidence="6">Protein kinase</fullName>
    </submittedName>
</protein>
<dbReference type="Gene3D" id="3.40.50.300">
    <property type="entry name" value="P-loop containing nucleotide triphosphate hydrolases"/>
    <property type="match status" value="1"/>
</dbReference>
<dbReference type="GO" id="GO:0004674">
    <property type="term" value="F:protein serine/threonine kinase activity"/>
    <property type="evidence" value="ECO:0007669"/>
    <property type="project" value="TreeGrafter"/>
</dbReference>
<dbReference type="EMBL" id="WJIE01000003">
    <property type="protein sequence ID" value="MRG92848.1"/>
    <property type="molecule type" value="Genomic_DNA"/>
</dbReference>
<organism evidence="6 7">
    <name type="scientific">Polyangium spumosum</name>
    <dbReference type="NCBI Taxonomy" id="889282"/>
    <lineage>
        <taxon>Bacteria</taxon>
        <taxon>Pseudomonadati</taxon>
        <taxon>Myxococcota</taxon>
        <taxon>Polyangia</taxon>
        <taxon>Polyangiales</taxon>
        <taxon>Polyangiaceae</taxon>
        <taxon>Polyangium</taxon>
    </lineage>
</organism>
<evidence type="ECO:0000256" key="3">
    <source>
        <dbReference type="ARBA" id="ARBA00022777"/>
    </source>
</evidence>
<dbReference type="Gene3D" id="1.10.510.10">
    <property type="entry name" value="Transferase(Phosphotransferase) domain 1"/>
    <property type="match status" value="1"/>
</dbReference>
<dbReference type="PANTHER" id="PTHR43289">
    <property type="entry name" value="MITOGEN-ACTIVATED PROTEIN KINASE KINASE KINASE 20-RELATED"/>
    <property type="match status" value="1"/>
</dbReference>
<gene>
    <name evidence="6" type="ORF">GF068_13035</name>
</gene>
<dbReference type="InterPro" id="IPR008271">
    <property type="entry name" value="Ser/Thr_kinase_AS"/>
</dbReference>
<name>A0A6N7PLE3_9BACT</name>
<evidence type="ECO:0000256" key="4">
    <source>
        <dbReference type="ARBA" id="ARBA00022840"/>
    </source>
</evidence>
<dbReference type="SUPFAM" id="SSF52540">
    <property type="entry name" value="P-loop containing nucleoside triphosphate hydrolases"/>
    <property type="match status" value="1"/>
</dbReference>
<dbReference type="PROSITE" id="PS00108">
    <property type="entry name" value="PROTEIN_KINASE_ST"/>
    <property type="match status" value="1"/>
</dbReference>
<dbReference type="Proteomes" id="UP000440224">
    <property type="component" value="Unassembled WGS sequence"/>
</dbReference>
<keyword evidence="7" id="KW-1185">Reference proteome</keyword>
<keyword evidence="1" id="KW-0808">Transferase</keyword>
<dbReference type="InterPro" id="IPR000719">
    <property type="entry name" value="Prot_kinase_dom"/>
</dbReference>
<comment type="caution">
    <text evidence="6">The sequence shown here is derived from an EMBL/GenBank/DDBJ whole genome shotgun (WGS) entry which is preliminary data.</text>
</comment>
<evidence type="ECO:0000259" key="5">
    <source>
        <dbReference type="PROSITE" id="PS50011"/>
    </source>
</evidence>
<dbReference type="SUPFAM" id="SSF56112">
    <property type="entry name" value="Protein kinase-like (PK-like)"/>
    <property type="match status" value="1"/>
</dbReference>
<dbReference type="Pfam" id="PF13191">
    <property type="entry name" value="AAA_16"/>
    <property type="match status" value="1"/>
</dbReference>
<evidence type="ECO:0000256" key="1">
    <source>
        <dbReference type="ARBA" id="ARBA00022679"/>
    </source>
</evidence>
<evidence type="ECO:0000256" key="2">
    <source>
        <dbReference type="ARBA" id="ARBA00022741"/>
    </source>
</evidence>
<dbReference type="CDD" id="cd00009">
    <property type="entry name" value="AAA"/>
    <property type="match status" value="1"/>
</dbReference>
<dbReference type="InterPro" id="IPR011009">
    <property type="entry name" value="Kinase-like_dom_sf"/>
</dbReference>
<sequence length="703" mass="75277">MTCARRTRNRAPIVGEGLTLVRVARGAPSARGDPSIVMAARKSPARYELFAPARPALGAPVSLFRALDRETGRPVAFKILRGATRDDAARFARETSILATLDHQAIVRYLDHGTTEAGEPFLVMEWLDGVTLAERLAEPAPLGLAASITITTRVAEALSAVHALGIVHRDVKPENVLLVSGRPDDARLLDFGIARATSPARALTCDGLVIGTLGYMAPEQARGDGEVDARTDLFALGCLFFECVARRRPFSGQALSTQLHGAAPRLSTLVPVVPPALDDLAARLLHDDPAERPQSAAAVLRALAAIDVEAESAERPPGAPPALTEREVRTRDVAAARLFGEAEGLRAPAPFVGRERELGVLVSALEACVEDVSPRAVLVTGPPGIGKSRLARELVREAYRRGITDVSITQAGRVAGGASSADCTTVLSAARDGRPAVLVVDDLQGCDPRSVDRLGDVLSELHDRPLLVLALARPELFDEFGPAAGATFTQELPLAPLSRKAAAELARVLLGDRAEPARVDRLVERAAGLPLVLEELSRAELDGRGDELPGSARSLLERRIGGLDAEARRTLRAASIFGDVFWSGGLAALLGHTRTTTESGRLRVLVERGFVVPREGSRFPGEQELAFRHTLVREAAYGMLTDADRALGHRLAAAWLAQKGERDAVLAEHFLRGGDEARAAFHEELAERATRAEDGFRRAPRRW</sequence>
<keyword evidence="2" id="KW-0547">Nucleotide-binding</keyword>
<dbReference type="InterPro" id="IPR003593">
    <property type="entry name" value="AAA+_ATPase"/>
</dbReference>
<evidence type="ECO:0000313" key="7">
    <source>
        <dbReference type="Proteomes" id="UP000440224"/>
    </source>
</evidence>
<proteinExistence type="predicted"/>
<dbReference type="Pfam" id="PF00069">
    <property type="entry name" value="Pkinase"/>
    <property type="match status" value="1"/>
</dbReference>